<keyword evidence="4 5" id="KW-0472">Membrane</keyword>
<keyword evidence="8" id="KW-1185">Reference proteome</keyword>
<name>A0ABT7QNJ6_9BACT</name>
<evidence type="ECO:0000256" key="3">
    <source>
        <dbReference type="ARBA" id="ARBA00022989"/>
    </source>
</evidence>
<feature type="transmembrane region" description="Helical" evidence="5">
    <location>
        <begin position="12"/>
        <end position="35"/>
    </location>
</feature>
<dbReference type="PANTHER" id="PTHR36985">
    <property type="entry name" value="TRANSLOCATION AND ASSEMBLY MODULE SUBUNIT TAMB"/>
    <property type="match status" value="1"/>
</dbReference>
<evidence type="ECO:0000256" key="4">
    <source>
        <dbReference type="ARBA" id="ARBA00023136"/>
    </source>
</evidence>
<gene>
    <name evidence="7" type="ORF">PF327_00100</name>
</gene>
<reference evidence="7" key="1">
    <citation type="submission" date="2023-01" db="EMBL/GenBank/DDBJ databases">
        <title>Sulfurovum sp. XTW-4 genome assembly.</title>
        <authorList>
            <person name="Wang J."/>
        </authorList>
    </citation>
    <scope>NUCLEOTIDE SEQUENCE</scope>
    <source>
        <strain evidence="7">XTW-4</strain>
    </source>
</reference>
<comment type="caution">
    <text evidence="7">The sequence shown here is derived from an EMBL/GenBank/DDBJ whole genome shotgun (WGS) entry which is preliminary data.</text>
</comment>
<feature type="domain" description="Translocation and assembly module TamB C-terminal" evidence="6">
    <location>
        <begin position="761"/>
        <end position="1064"/>
    </location>
</feature>
<evidence type="ECO:0000256" key="1">
    <source>
        <dbReference type="ARBA" id="ARBA00004167"/>
    </source>
</evidence>
<evidence type="ECO:0000256" key="5">
    <source>
        <dbReference type="SAM" id="Phobius"/>
    </source>
</evidence>
<dbReference type="RefSeq" id="WP_289400772.1">
    <property type="nucleotide sequence ID" value="NZ_JAQIBC010000001.1"/>
</dbReference>
<protein>
    <submittedName>
        <fullName evidence="7">Translocation/assembly module TamB domain-containing protein</fullName>
    </submittedName>
</protein>
<dbReference type="Proteomes" id="UP001169066">
    <property type="component" value="Unassembled WGS sequence"/>
</dbReference>
<keyword evidence="3 5" id="KW-1133">Transmembrane helix</keyword>
<evidence type="ECO:0000313" key="8">
    <source>
        <dbReference type="Proteomes" id="UP001169066"/>
    </source>
</evidence>
<keyword evidence="2 5" id="KW-0812">Transmembrane</keyword>
<evidence type="ECO:0000259" key="6">
    <source>
        <dbReference type="Pfam" id="PF04357"/>
    </source>
</evidence>
<sequence length="1064" mass="118281">MKKILLYRPLLWIRKIIVYLLILAIVLGLALYFIVNSAYVVRKVADHFAPDYNISYSRIHGNVLTGVMIEDLAYNEDPLVKHITLKWNPAGLFKKTLIINTLQVEKANVGTVKTLMASFSSRENNTSNESSSTDAPLEIDVNVQHASLSLEPFDEQGIGISKLMLDVRDLQYSSDSVDVRALDLKVDSNVTKITLKAGLKDRYLNVRELTIKELDALALQTLIVPDSNESNESDTVVTGNDNRSKDKTVNPLMPKWVHLDRLKINTLPFIYGPVDAKAFNVSGRDAVFDVEKLLLQKADLNVHSSTNLSDIYYKTRVKNNKLIGKVDFKPKKALFKLYELPIRREAVGDIVVDLNVSRSMVNSDLKIKMKQVLKADVNDFNLDIDDLHINVEYDIKKSTLKAKSDLLLTTPYAKDVLVTNLFTMDKHISYSGEIYAAKIIGVDPKFVKPLDHLRVTYKGDGHSVKTEIESDNLQGTFISPDFKKADLHLENKHPLLLNEFIALPVELNQTKANMVIDAPISFEKNASLMAYAKIDSNVVNIDVNMSLKERLQVQTVMHIPKESLLYTYNTSIKWDHLDPLKSDVTVLGNSVDAVVTAGKLNANAQYDMNSSQLKGKVTLGGVYANLSGVPEEKLTVDTQITSMNALIKSIKDVYTLGEVPVVKGSAELSVALSELKNIDIALRSPQISYQAERKTEHIVNDIDLAVHLQDEKIVLNHYRFTYGGQKLFSTKSSTIFLNDQNVTMEPIWLNDGLKVLGTYDLKARKGTITAEADTFPIAHEIVDLESAIDIKTVLDGNKTSVNGEITLLGGAIHYDLGQKTYASDSDIIIVQDIKEKEPNPFMDGLSSSVQIKTKKPLIYKKGNVDIKAAVDLSVYKAEESELMLLGTVEILKGGSYTFEGKKFILDKSYIYFTGNPNKPLLEASVTYQSLNHLITIRITGSADAPNIHFTSKPSLTKEQILSIILFDSEAGAGTNSGEEMMKMMGGAMAKSALSNLGVQLDHLVLGEGKSVEVGKKLTDKITIIYVNDEVSSVKLKYEHGKRTESVIGVSEESQSYDILYKKDF</sequence>
<proteinExistence type="predicted"/>
<dbReference type="InterPro" id="IPR007452">
    <property type="entry name" value="TamB_C"/>
</dbReference>
<organism evidence="7 8">
    <name type="scientific">Sulfurovum xiamenensis</name>
    <dbReference type="NCBI Taxonomy" id="3019066"/>
    <lineage>
        <taxon>Bacteria</taxon>
        <taxon>Pseudomonadati</taxon>
        <taxon>Campylobacterota</taxon>
        <taxon>Epsilonproteobacteria</taxon>
        <taxon>Campylobacterales</taxon>
        <taxon>Sulfurovaceae</taxon>
        <taxon>Sulfurovum</taxon>
    </lineage>
</organism>
<dbReference type="Pfam" id="PF04357">
    <property type="entry name" value="TamB"/>
    <property type="match status" value="1"/>
</dbReference>
<evidence type="ECO:0000256" key="2">
    <source>
        <dbReference type="ARBA" id="ARBA00022692"/>
    </source>
</evidence>
<accession>A0ABT7QNJ6</accession>
<evidence type="ECO:0000313" key="7">
    <source>
        <dbReference type="EMBL" id="MDM5262603.1"/>
    </source>
</evidence>
<dbReference type="EMBL" id="JAQIBC010000001">
    <property type="protein sequence ID" value="MDM5262603.1"/>
    <property type="molecule type" value="Genomic_DNA"/>
</dbReference>
<comment type="subcellular location">
    <subcellularLocation>
        <location evidence="1">Membrane</location>
        <topology evidence="1">Single-pass membrane protein</topology>
    </subcellularLocation>
</comment>
<dbReference type="PANTHER" id="PTHR36985:SF1">
    <property type="entry name" value="TRANSLOCATION AND ASSEMBLY MODULE SUBUNIT TAMB"/>
    <property type="match status" value="1"/>
</dbReference>